<accession>A0ABR3GYS7</accession>
<organism evidence="1 2">
    <name type="scientific">Discina gigas</name>
    <dbReference type="NCBI Taxonomy" id="1032678"/>
    <lineage>
        <taxon>Eukaryota</taxon>
        <taxon>Fungi</taxon>
        <taxon>Dikarya</taxon>
        <taxon>Ascomycota</taxon>
        <taxon>Pezizomycotina</taxon>
        <taxon>Pezizomycetes</taxon>
        <taxon>Pezizales</taxon>
        <taxon>Discinaceae</taxon>
        <taxon>Discina</taxon>
    </lineage>
</organism>
<gene>
    <name evidence="1" type="ORF">Q9L58_000072</name>
</gene>
<comment type="caution">
    <text evidence="1">The sequence shown here is derived from an EMBL/GenBank/DDBJ whole genome shotgun (WGS) entry which is preliminary data.</text>
</comment>
<dbReference type="EMBL" id="JBBBZM010000001">
    <property type="protein sequence ID" value="KAL0640766.1"/>
    <property type="molecule type" value="Genomic_DNA"/>
</dbReference>
<dbReference type="Proteomes" id="UP001447188">
    <property type="component" value="Unassembled WGS sequence"/>
</dbReference>
<protein>
    <submittedName>
        <fullName evidence="1">Uncharacterized protein</fullName>
    </submittedName>
</protein>
<sequence>MENPQEPHPGVLLDICPGGAVSTGHSRRSSVIPEQIFRSLKERSRDSYQKIRASTILSGPFQYAATPAAPLIHSITSISTSRGRPMSGSICESPVVASGPSGRNVAMVALLNSRPNIGCMGVNWCVDDLKTRAKLMLDNIQISIVVRNQTPIARPTDQTLRIKNNKTGHCIYQVITTPSGEELRAIDSLKHLFPNSKILRNSLISWNRHFKNPPQHWIVNFIPRAYLRRGYSLAEEICDYLAQHPDGCRYRIEYEPIGHESCLVGNIVPSAPKTRVRNPSRYWEAREKKEMKKMIEG</sequence>
<keyword evidence="2" id="KW-1185">Reference proteome</keyword>
<proteinExistence type="predicted"/>
<evidence type="ECO:0000313" key="2">
    <source>
        <dbReference type="Proteomes" id="UP001447188"/>
    </source>
</evidence>
<name>A0ABR3GYS7_9PEZI</name>
<reference evidence="1 2" key="1">
    <citation type="submission" date="2024-02" db="EMBL/GenBank/DDBJ databases">
        <title>Discinaceae phylogenomics.</title>
        <authorList>
            <person name="Dirks A.C."/>
            <person name="James T.Y."/>
        </authorList>
    </citation>
    <scope>NUCLEOTIDE SEQUENCE [LARGE SCALE GENOMIC DNA]</scope>
    <source>
        <strain evidence="1 2">ACD0624</strain>
    </source>
</reference>
<evidence type="ECO:0000313" key="1">
    <source>
        <dbReference type="EMBL" id="KAL0640766.1"/>
    </source>
</evidence>